<proteinExistence type="predicted"/>
<gene>
    <name evidence="2" type="ORF">PUN28_012434</name>
</gene>
<feature type="region of interest" description="Disordered" evidence="1">
    <location>
        <begin position="91"/>
        <end position="111"/>
    </location>
</feature>
<comment type="caution">
    <text evidence="2">The sequence shown here is derived from an EMBL/GenBank/DDBJ whole genome shotgun (WGS) entry which is preliminary data.</text>
</comment>
<dbReference type="AlphaFoldDB" id="A0AAW2FE20"/>
<name>A0AAW2FE20_9HYME</name>
<evidence type="ECO:0000313" key="3">
    <source>
        <dbReference type="Proteomes" id="UP001430953"/>
    </source>
</evidence>
<keyword evidence="3" id="KW-1185">Reference proteome</keyword>
<reference evidence="2 3" key="1">
    <citation type="submission" date="2023-03" db="EMBL/GenBank/DDBJ databases">
        <title>High recombination rates correlate with genetic variation in Cardiocondyla obscurior ants.</title>
        <authorList>
            <person name="Errbii M."/>
        </authorList>
    </citation>
    <scope>NUCLEOTIDE SEQUENCE [LARGE SCALE GENOMIC DNA]</scope>
    <source>
        <strain evidence="2">Alpha-2009</strain>
        <tissue evidence="2">Whole body</tissue>
    </source>
</reference>
<organism evidence="2 3">
    <name type="scientific">Cardiocondyla obscurior</name>
    <dbReference type="NCBI Taxonomy" id="286306"/>
    <lineage>
        <taxon>Eukaryota</taxon>
        <taxon>Metazoa</taxon>
        <taxon>Ecdysozoa</taxon>
        <taxon>Arthropoda</taxon>
        <taxon>Hexapoda</taxon>
        <taxon>Insecta</taxon>
        <taxon>Pterygota</taxon>
        <taxon>Neoptera</taxon>
        <taxon>Endopterygota</taxon>
        <taxon>Hymenoptera</taxon>
        <taxon>Apocrita</taxon>
        <taxon>Aculeata</taxon>
        <taxon>Formicoidea</taxon>
        <taxon>Formicidae</taxon>
        <taxon>Myrmicinae</taxon>
        <taxon>Cardiocondyla</taxon>
    </lineage>
</organism>
<evidence type="ECO:0000313" key="2">
    <source>
        <dbReference type="EMBL" id="KAL0113275.1"/>
    </source>
</evidence>
<dbReference type="Proteomes" id="UP001430953">
    <property type="component" value="Unassembled WGS sequence"/>
</dbReference>
<dbReference type="EMBL" id="JADYXP020000012">
    <property type="protein sequence ID" value="KAL0113275.1"/>
    <property type="molecule type" value="Genomic_DNA"/>
</dbReference>
<sequence length="165" mass="18886">MYDAPVLFRSVPCRAVKRTIILDARYREVRKGCEETGLSLPRTLVTFATFDIISPGTRFRTGDFLDGTKNHRTACNQTNLLISFKVNKLQTRQKKNDETKDKRDKEGTRSSLNALSSEQQVFADIAYQCHDGEWGQLVGGTLRLPRVECGFAHMYRPFHSSRRIN</sequence>
<feature type="compositionally biased region" description="Basic and acidic residues" evidence="1">
    <location>
        <begin position="94"/>
        <end position="108"/>
    </location>
</feature>
<evidence type="ECO:0000256" key="1">
    <source>
        <dbReference type="SAM" id="MobiDB-lite"/>
    </source>
</evidence>
<accession>A0AAW2FE20</accession>
<protein>
    <submittedName>
        <fullName evidence="2">Uncharacterized protein</fullName>
    </submittedName>
</protein>